<feature type="transmembrane region" description="Helical" evidence="1">
    <location>
        <begin position="89"/>
        <end position="109"/>
    </location>
</feature>
<dbReference type="InterPro" id="IPR045340">
    <property type="entry name" value="DUF6533"/>
</dbReference>
<dbReference type="Pfam" id="PF20151">
    <property type="entry name" value="DUF6533"/>
    <property type="match status" value="1"/>
</dbReference>
<accession>A0A2H3C8W9</accession>
<keyword evidence="4" id="KW-1185">Reference proteome</keyword>
<feature type="transmembrane region" description="Helical" evidence="1">
    <location>
        <begin position="247"/>
        <end position="267"/>
    </location>
</feature>
<sequence>MAESDEEMAGQAWAVAWVAAACVTCIVYDHIITLGEECNHIWPARMTLARVLFFVNRYVVEGMLLFAFIGKDAYYVHQLQLDLIGPKIAAGFGNLSTSVGVLSFVLSHLTDIMRSCTCTFYLRWLSVNLTVQNAVVQGILVLRVWALYQGNKPVIGLAFFLYFSVCATLVGLTITDYLAESVDVERVVALPGCYADSLPSMLAGYWITPLAIESYLFIMVTFRAFVYWKAGESSPAILNLMARDSTVYFAIIFALLLGNLLMFLFGPPFLSSLLLNPLSAASCILGSRMLLNLRVAIIDPSSELEIPRNARHGSSEYPRHPHAPQRSLNWSNREYHVTALQGDGIPAVIWTCYDVTHG</sequence>
<feature type="transmembrane region" description="Helical" evidence="1">
    <location>
        <begin position="12"/>
        <end position="31"/>
    </location>
</feature>
<protein>
    <recommendedName>
        <fullName evidence="2">DUF6533 domain-containing protein</fullName>
    </recommendedName>
</protein>
<gene>
    <name evidence="3" type="ORF">ARMSODRAFT_1016733</name>
</gene>
<dbReference type="EMBL" id="KZ293423">
    <property type="protein sequence ID" value="PBK71736.1"/>
    <property type="molecule type" value="Genomic_DNA"/>
</dbReference>
<evidence type="ECO:0000313" key="4">
    <source>
        <dbReference type="Proteomes" id="UP000218334"/>
    </source>
</evidence>
<feature type="transmembrane region" description="Helical" evidence="1">
    <location>
        <begin position="206"/>
        <end position="226"/>
    </location>
</feature>
<evidence type="ECO:0000256" key="1">
    <source>
        <dbReference type="SAM" id="Phobius"/>
    </source>
</evidence>
<feature type="transmembrane region" description="Helical" evidence="1">
    <location>
        <begin position="121"/>
        <end position="142"/>
    </location>
</feature>
<dbReference type="AlphaFoldDB" id="A0A2H3C8W9"/>
<evidence type="ECO:0000313" key="3">
    <source>
        <dbReference type="EMBL" id="PBK71736.1"/>
    </source>
</evidence>
<dbReference type="Proteomes" id="UP000218334">
    <property type="component" value="Unassembled WGS sequence"/>
</dbReference>
<proteinExistence type="predicted"/>
<name>A0A2H3C8W9_9AGAR</name>
<organism evidence="3 4">
    <name type="scientific">Armillaria solidipes</name>
    <dbReference type="NCBI Taxonomy" id="1076256"/>
    <lineage>
        <taxon>Eukaryota</taxon>
        <taxon>Fungi</taxon>
        <taxon>Dikarya</taxon>
        <taxon>Basidiomycota</taxon>
        <taxon>Agaricomycotina</taxon>
        <taxon>Agaricomycetes</taxon>
        <taxon>Agaricomycetidae</taxon>
        <taxon>Agaricales</taxon>
        <taxon>Marasmiineae</taxon>
        <taxon>Physalacriaceae</taxon>
        <taxon>Armillaria</taxon>
    </lineage>
</organism>
<keyword evidence="1" id="KW-1133">Transmembrane helix</keyword>
<reference evidence="4" key="1">
    <citation type="journal article" date="2017" name="Nat. Ecol. Evol.">
        <title>Genome expansion and lineage-specific genetic innovations in the forest pathogenic fungi Armillaria.</title>
        <authorList>
            <person name="Sipos G."/>
            <person name="Prasanna A.N."/>
            <person name="Walter M.C."/>
            <person name="O'Connor E."/>
            <person name="Balint B."/>
            <person name="Krizsan K."/>
            <person name="Kiss B."/>
            <person name="Hess J."/>
            <person name="Varga T."/>
            <person name="Slot J."/>
            <person name="Riley R."/>
            <person name="Boka B."/>
            <person name="Rigling D."/>
            <person name="Barry K."/>
            <person name="Lee J."/>
            <person name="Mihaltcheva S."/>
            <person name="LaButti K."/>
            <person name="Lipzen A."/>
            <person name="Waldron R."/>
            <person name="Moloney N.M."/>
            <person name="Sperisen C."/>
            <person name="Kredics L."/>
            <person name="Vagvoelgyi C."/>
            <person name="Patrignani A."/>
            <person name="Fitzpatrick D."/>
            <person name="Nagy I."/>
            <person name="Doyle S."/>
            <person name="Anderson J.B."/>
            <person name="Grigoriev I.V."/>
            <person name="Gueldener U."/>
            <person name="Muensterkoetter M."/>
            <person name="Nagy L.G."/>
        </authorList>
    </citation>
    <scope>NUCLEOTIDE SEQUENCE [LARGE SCALE GENOMIC DNA]</scope>
    <source>
        <strain evidence="4">28-4</strain>
    </source>
</reference>
<feature type="domain" description="DUF6533" evidence="2">
    <location>
        <begin position="18"/>
        <end position="59"/>
    </location>
</feature>
<keyword evidence="1" id="KW-0812">Transmembrane</keyword>
<evidence type="ECO:0000259" key="2">
    <source>
        <dbReference type="Pfam" id="PF20151"/>
    </source>
</evidence>
<feature type="transmembrane region" description="Helical" evidence="1">
    <location>
        <begin position="154"/>
        <end position="174"/>
    </location>
</feature>
<feature type="transmembrane region" description="Helical" evidence="1">
    <location>
        <begin position="51"/>
        <end position="69"/>
    </location>
</feature>
<keyword evidence="1" id="KW-0472">Membrane</keyword>